<dbReference type="InterPro" id="IPR001810">
    <property type="entry name" value="F-box_dom"/>
</dbReference>
<evidence type="ECO:0000313" key="3">
    <source>
        <dbReference type="EMBL" id="KEQ95154.1"/>
    </source>
</evidence>
<name>A0A074YGK0_AURSE</name>
<reference evidence="3 4" key="1">
    <citation type="journal article" date="2014" name="BMC Genomics">
        <title>Genome sequencing of four Aureobasidium pullulans varieties: biotechnological potential, stress tolerance, and description of new species.</title>
        <authorList>
            <person name="Gostin Ar C."/>
            <person name="Ohm R.A."/>
            <person name="Kogej T."/>
            <person name="Sonjak S."/>
            <person name="Turk M."/>
            <person name="Zajc J."/>
            <person name="Zalar P."/>
            <person name="Grube M."/>
            <person name="Sun H."/>
            <person name="Han J."/>
            <person name="Sharma A."/>
            <person name="Chiniquy J."/>
            <person name="Ngan C.Y."/>
            <person name="Lipzen A."/>
            <person name="Barry K."/>
            <person name="Grigoriev I.V."/>
            <person name="Gunde-Cimerman N."/>
        </authorList>
    </citation>
    <scope>NUCLEOTIDE SEQUENCE [LARGE SCALE GENOMIC DNA]</scope>
    <source>
        <strain evidence="3 4">EXF-2481</strain>
    </source>
</reference>
<feature type="domain" description="DUF6699" evidence="2">
    <location>
        <begin position="93"/>
        <end position="154"/>
    </location>
</feature>
<dbReference type="AlphaFoldDB" id="A0A074YGK0"/>
<protein>
    <recommendedName>
        <fullName evidence="5">F-box domain-containing protein</fullName>
    </recommendedName>
</protein>
<dbReference type="OrthoDB" id="2519278at2759"/>
<dbReference type="HOGENOM" id="CLU_1488727_0_0_1"/>
<accession>A0A074YGK0</accession>
<evidence type="ECO:0000259" key="1">
    <source>
        <dbReference type="Pfam" id="PF00646"/>
    </source>
</evidence>
<dbReference type="Pfam" id="PF20415">
    <property type="entry name" value="DUF6699"/>
    <property type="match status" value="1"/>
</dbReference>
<dbReference type="RefSeq" id="XP_013343691.1">
    <property type="nucleotide sequence ID" value="XM_013488237.1"/>
</dbReference>
<evidence type="ECO:0000313" key="4">
    <source>
        <dbReference type="Proteomes" id="UP000030641"/>
    </source>
</evidence>
<evidence type="ECO:0008006" key="5">
    <source>
        <dbReference type="Google" id="ProtNLM"/>
    </source>
</evidence>
<dbReference type="GeneID" id="25362727"/>
<dbReference type="Proteomes" id="UP000030641">
    <property type="component" value="Unassembled WGS sequence"/>
</dbReference>
<dbReference type="OMA" id="WPPATIM"/>
<evidence type="ECO:0000259" key="2">
    <source>
        <dbReference type="Pfam" id="PF20415"/>
    </source>
</evidence>
<feature type="domain" description="F-box" evidence="1">
    <location>
        <begin position="6"/>
        <end position="42"/>
    </location>
</feature>
<gene>
    <name evidence="3" type="ORF">AUEXF2481DRAFT_238385</name>
</gene>
<dbReference type="InterPro" id="IPR036047">
    <property type="entry name" value="F-box-like_dom_sf"/>
</dbReference>
<sequence length="185" mass="21006">MASTIELPKQLWLDVVSYLDYSELKMCMAVSKTFKSHTENPDCQKTMFRSKAVVPDGGTINLDDVRLHPAFESMSYECATKIEHVYFWTADGDGETALTDTCAAEEHATDPPVAFLRLQVTNWPAVQCTNKTGVTVVQVMKSLCRFFSKDDHRDSRGDHTGWTGWDETTLDRKGRLLLRVDWFDS</sequence>
<dbReference type="InParanoid" id="A0A074YGK0"/>
<dbReference type="EMBL" id="KL584760">
    <property type="protein sequence ID" value="KEQ95154.1"/>
    <property type="molecule type" value="Genomic_DNA"/>
</dbReference>
<dbReference type="SUPFAM" id="SSF81383">
    <property type="entry name" value="F-box domain"/>
    <property type="match status" value="1"/>
</dbReference>
<dbReference type="Pfam" id="PF00646">
    <property type="entry name" value="F-box"/>
    <property type="match status" value="1"/>
</dbReference>
<organism evidence="3 4">
    <name type="scientific">Aureobasidium subglaciale (strain EXF-2481)</name>
    <name type="common">Aureobasidium pullulans var. subglaciale</name>
    <dbReference type="NCBI Taxonomy" id="1043005"/>
    <lineage>
        <taxon>Eukaryota</taxon>
        <taxon>Fungi</taxon>
        <taxon>Dikarya</taxon>
        <taxon>Ascomycota</taxon>
        <taxon>Pezizomycotina</taxon>
        <taxon>Dothideomycetes</taxon>
        <taxon>Dothideomycetidae</taxon>
        <taxon>Dothideales</taxon>
        <taxon>Saccotheciaceae</taxon>
        <taxon>Aureobasidium</taxon>
    </lineage>
</organism>
<keyword evidence="4" id="KW-1185">Reference proteome</keyword>
<dbReference type="InterPro" id="IPR046522">
    <property type="entry name" value="DUF6699"/>
</dbReference>
<dbReference type="Gene3D" id="1.20.1280.50">
    <property type="match status" value="1"/>
</dbReference>
<proteinExistence type="predicted"/>